<accession>A0A0S1SGP9</accession>
<protein>
    <submittedName>
        <fullName evidence="2">Uncharacterized protein</fullName>
    </submittedName>
</protein>
<evidence type="ECO:0000313" key="2">
    <source>
        <dbReference type="EMBL" id="ALM12777.1"/>
    </source>
</evidence>
<dbReference type="STRING" id="1735162.PeribacterB2_0074"/>
<evidence type="ECO:0000256" key="1">
    <source>
        <dbReference type="SAM" id="MobiDB-lite"/>
    </source>
</evidence>
<dbReference type="AlphaFoldDB" id="A0A0S1SIK8"/>
<feature type="region of interest" description="Disordered" evidence="1">
    <location>
        <begin position="266"/>
        <end position="294"/>
    </location>
</feature>
<reference evidence="2 3" key="2">
    <citation type="journal article" date="2016" name="PeerJ">
        <title>Analysis of five complete genome sequences for members of the class Peribacteria in the recently recognized Peregrinibacteria bacterial phylum.</title>
        <authorList>
            <person name="Anantharaman K."/>
            <person name="Brown C.T."/>
            <person name="Burstein D."/>
            <person name="Castelle C.J."/>
            <person name="Probst A.J."/>
            <person name="Thomas B.C."/>
            <person name="Williams K.H."/>
            <person name="Banfield J.F."/>
        </authorList>
    </citation>
    <scope>NUCLEOTIDE SEQUENCE [LARGE SCALE GENOMIC DNA]</scope>
    <source>
        <strain evidence="2">RIFOXYD1_FULL_PER-ii_59_16</strain>
    </source>
</reference>
<accession>A0A0S1SQF7</accession>
<accession>A0A0S1STR1</accession>
<reference evidence="3" key="1">
    <citation type="submission" date="2015-10" db="EMBL/GenBank/DDBJ databases">
        <title>Analysis of five complete genome sequences for members of the class Peribacteria in the recently recognized Peregrinibacteria bacterial phylum.</title>
        <authorList>
            <person name="Anantharaman K."/>
            <person name="Brown C.T."/>
            <person name="Burstein D."/>
            <person name="Castelle C.J."/>
            <person name="Probst A.J."/>
            <person name="Thomas B.C."/>
            <person name="Williams K.H."/>
            <person name="Banfield J.F."/>
        </authorList>
    </citation>
    <scope>NUCLEOTIDE SEQUENCE [LARGE SCALE GENOMIC DNA]</scope>
</reference>
<gene>
    <name evidence="2" type="ORF">PeribacterD1_0074</name>
</gene>
<feature type="region of interest" description="Disordered" evidence="1">
    <location>
        <begin position="1"/>
        <end position="30"/>
    </location>
</feature>
<feature type="region of interest" description="Disordered" evidence="1">
    <location>
        <begin position="235"/>
        <end position="254"/>
    </location>
</feature>
<dbReference type="KEGG" id="prf:PeribacterA2_0074"/>
<sequence length="847" mass="91126">MYRMASTFHPEEHSHRHEHGPNGNGNGKSLHSKHVREWLGIEGSLNYYSLLGITPADADIPERVHDAATDRIVQLSALLHEENPDHDEAKSITDAIEKVDKCLSDPERRKRYNQSLFAQHPELVAFYQTHTTRSAVAQNLPEHTVEQKKPLQRIAAWVKKNPLVTGISAAVLAGSGALFMATRPHETAKQSDVSAAVAHMPESETLPPATIEKPAKAPDSTPPIATPVAVNVPSPVAAAPAPEPKPEKPAETPAEPVAVASLPTPATVPAKPEIAPASPAPAQPAEAKTSVEQNPAARLPMPTAEELAPFKDLHKSPTLAELSAREILEQARASRDAAEQCALYRVAEQRARAKGDLDGAMAALREMREVFDDDEVILAEAASVVRDAAGQKNGNVALVMQHAQTVTRDLCDGANFEEAKRFLSRLQGRPSTSKQQLTEATRFVAKLEATYIRQNIAGHLETLEQTPGDPAANRAVGEFSCFERGDWSAAQTAYLRKSDDTALSDLATRADRRAMLSAEELLEFAQELLTAYPAKPGVAALALECCDIGKQKVAGPAVVTRLKDLRLTILQKHGAVLPLALHITPQEGQTGQSTLPVTSIETVDLPGSVNLLSGSPADLMQRSNVLRPAWQVSEVNGAPVLEGKSGHHSWISFIHVPLTKEAQEILRSGKPYTFSFTFSRTEAGRTPDNGSQQGGAAFLVPLPTGRHVGLLWDGNMNADFAKRGMYRSGIYASGSDLFDQRAGNAPFRLHRTQPLIQEDGREYVCQGTITPEGPQVRIVANLIEKARNTVLASATLVAPSTIDSNPYLTKEKDSPPLAGPAVGFGGAGGTMTVRGATLAPLHQRKSR</sequence>
<evidence type="ECO:0000313" key="3">
    <source>
        <dbReference type="Proteomes" id="UP000069135"/>
    </source>
</evidence>
<dbReference type="EMBL" id="CP013065">
    <property type="protein sequence ID" value="ALM12777.1"/>
    <property type="molecule type" value="Genomic_DNA"/>
</dbReference>
<feature type="region of interest" description="Disordered" evidence="1">
    <location>
        <begin position="190"/>
        <end position="228"/>
    </location>
</feature>
<dbReference type="Proteomes" id="UP000069135">
    <property type="component" value="Chromosome"/>
</dbReference>
<accession>A0A0S1SGY4</accession>
<proteinExistence type="predicted"/>
<accession>A0A0S1SIK8</accession>
<organism evidence="2 3">
    <name type="scientific">Candidatus Peribacter riflensis</name>
    <dbReference type="NCBI Taxonomy" id="1735162"/>
    <lineage>
        <taxon>Bacteria</taxon>
        <taxon>Candidatus Peregrinibacteriota</taxon>
        <taxon>Candidatus Peribacteria</taxon>
        <taxon>Candidatus Peribacterales</taxon>
        <taxon>Candidatus Peribacteraceae</taxon>
        <taxon>Candidatus Peribacter</taxon>
    </lineage>
</organism>
<name>A0A0S1SIK8_9BACT</name>